<keyword evidence="7" id="KW-0808">Transferase</keyword>
<dbReference type="GO" id="GO:0010485">
    <property type="term" value="F:histone H4 acetyltransferase activity"/>
    <property type="evidence" value="ECO:0007669"/>
    <property type="project" value="InterPro"/>
</dbReference>
<dbReference type="GO" id="GO:1990189">
    <property type="term" value="F:protein N-terminal-serine acetyltransferase activity"/>
    <property type="evidence" value="ECO:0007669"/>
    <property type="project" value="UniProtKB-EC"/>
</dbReference>
<dbReference type="Pfam" id="PF00583">
    <property type="entry name" value="Acetyltransf_1"/>
    <property type="match status" value="1"/>
</dbReference>
<dbReference type="Gene3D" id="3.40.630.30">
    <property type="match status" value="1"/>
</dbReference>
<keyword evidence="6" id="KW-0963">Cytoplasm</keyword>
<name>A0A7S0F708_9STRA</name>
<dbReference type="PANTHER" id="PTHR20531:SF1">
    <property type="entry name" value="N-ALPHA-ACETYLTRANSFERASE 40"/>
    <property type="match status" value="1"/>
</dbReference>
<feature type="region of interest" description="Disordered" evidence="12">
    <location>
        <begin position="314"/>
        <end position="337"/>
    </location>
</feature>
<evidence type="ECO:0000256" key="1">
    <source>
        <dbReference type="ARBA" id="ARBA00004123"/>
    </source>
</evidence>
<feature type="compositionally biased region" description="Low complexity" evidence="12">
    <location>
        <begin position="194"/>
        <end position="205"/>
    </location>
</feature>
<evidence type="ECO:0000256" key="9">
    <source>
        <dbReference type="ARBA" id="ARBA00023315"/>
    </source>
</evidence>
<proteinExistence type="inferred from homology"/>
<dbReference type="GO" id="GO:0043998">
    <property type="term" value="F:histone H2A acetyltransferase activity"/>
    <property type="evidence" value="ECO:0007669"/>
    <property type="project" value="InterPro"/>
</dbReference>
<dbReference type="GO" id="GO:0005634">
    <property type="term" value="C:nucleus"/>
    <property type="evidence" value="ECO:0007669"/>
    <property type="project" value="UniProtKB-SubCell"/>
</dbReference>
<comment type="catalytic activity">
    <reaction evidence="11">
        <text>N-terminal L-seryl-[histone H4] + acetyl-CoA = N-terminal N(alpha)-acetyl-L-seryl-[histone H4] + CoA + H(+)</text>
        <dbReference type="Rhea" id="RHEA:50596"/>
        <dbReference type="Rhea" id="RHEA-COMP:12740"/>
        <dbReference type="Rhea" id="RHEA-COMP:12743"/>
        <dbReference type="ChEBI" id="CHEBI:15378"/>
        <dbReference type="ChEBI" id="CHEBI:57287"/>
        <dbReference type="ChEBI" id="CHEBI:57288"/>
        <dbReference type="ChEBI" id="CHEBI:64738"/>
        <dbReference type="ChEBI" id="CHEBI:83690"/>
        <dbReference type="EC" id="2.3.1.257"/>
    </reaction>
</comment>
<keyword evidence="9" id="KW-0012">Acyltransferase</keyword>
<organism evidence="14">
    <name type="scientific">Craspedostauros australis</name>
    <dbReference type="NCBI Taxonomy" id="1486917"/>
    <lineage>
        <taxon>Eukaryota</taxon>
        <taxon>Sar</taxon>
        <taxon>Stramenopiles</taxon>
        <taxon>Ochrophyta</taxon>
        <taxon>Bacillariophyta</taxon>
        <taxon>Bacillariophyceae</taxon>
        <taxon>Bacillariophycidae</taxon>
        <taxon>Naviculales</taxon>
        <taxon>Naviculaceae</taxon>
        <taxon>Craspedostauros</taxon>
    </lineage>
</organism>
<feature type="region of interest" description="Disordered" evidence="12">
    <location>
        <begin position="1"/>
        <end position="75"/>
    </location>
</feature>
<feature type="compositionally biased region" description="Basic and acidic residues" evidence="12">
    <location>
        <begin position="57"/>
        <end position="66"/>
    </location>
</feature>
<dbReference type="EMBL" id="HBEF01023464">
    <property type="protein sequence ID" value="CAD8342387.1"/>
    <property type="molecule type" value="Transcribed_RNA"/>
</dbReference>
<dbReference type="GO" id="GO:0005737">
    <property type="term" value="C:cytoplasm"/>
    <property type="evidence" value="ECO:0007669"/>
    <property type="project" value="UniProtKB-SubCell"/>
</dbReference>
<sequence>MKRRRRNDDHVGGNADGADADDGVSGGAPSPGSTNDNDNVDEGDGRRGPLHHRPDQKRRSGPDVRDTPNQTNDANNDVKQYAHEASSSQADSIGFSFPITTTKGNGDTAMMTMIHAVYHESISHSSSALDRCMRLFQDNMSSMYEHSSWGLDVDNKRAELAHEDAKYLMVHAVPGHRRTSGPDDGSIDASLGKSNDNNTSTSTSTETGEFVGFCHFRLEPEDDDDRRNSETVLYIYELQLSSQFQGNRIGQRIMEHLETVVAKNVFGVNKLMLTVFQHNPSAVRFYKQKLGYSVHYRGDDYEILSKTINAPRCKRRRHLQRQDTNESKSASSNCVLN</sequence>
<dbReference type="InterPro" id="IPR000182">
    <property type="entry name" value="GNAT_dom"/>
</dbReference>
<dbReference type="SUPFAM" id="SSF55729">
    <property type="entry name" value="Acyl-CoA N-acyltransferases (Nat)"/>
    <property type="match status" value="1"/>
</dbReference>
<accession>A0A7S0F708</accession>
<protein>
    <recommendedName>
        <fullName evidence="5">N-alpha-acetyltransferase 40</fullName>
        <ecNumber evidence="4">2.3.1.257</ecNumber>
    </recommendedName>
</protein>
<feature type="compositionally biased region" description="Polar residues" evidence="12">
    <location>
        <begin position="327"/>
        <end position="337"/>
    </location>
</feature>
<feature type="compositionally biased region" description="Basic and acidic residues" evidence="12">
    <location>
        <begin position="1"/>
        <end position="11"/>
    </location>
</feature>
<evidence type="ECO:0000256" key="10">
    <source>
        <dbReference type="ARBA" id="ARBA00047821"/>
    </source>
</evidence>
<dbReference type="CDD" id="cd04301">
    <property type="entry name" value="NAT_SF"/>
    <property type="match status" value="1"/>
</dbReference>
<reference evidence="14" key="1">
    <citation type="submission" date="2021-01" db="EMBL/GenBank/DDBJ databases">
        <authorList>
            <person name="Corre E."/>
            <person name="Pelletier E."/>
            <person name="Niang G."/>
            <person name="Scheremetjew M."/>
            <person name="Finn R."/>
            <person name="Kale V."/>
            <person name="Holt S."/>
            <person name="Cochrane G."/>
            <person name="Meng A."/>
            <person name="Brown T."/>
            <person name="Cohen L."/>
        </authorList>
    </citation>
    <scope>NUCLEOTIDE SEQUENCE</scope>
    <source>
        <strain evidence="14">CCMP3328</strain>
    </source>
</reference>
<keyword evidence="8" id="KW-0539">Nucleus</keyword>
<comment type="subcellular location">
    <subcellularLocation>
        <location evidence="2">Cytoplasm</location>
    </subcellularLocation>
    <subcellularLocation>
        <location evidence="1">Nucleus</location>
    </subcellularLocation>
</comment>
<evidence type="ECO:0000256" key="7">
    <source>
        <dbReference type="ARBA" id="ARBA00022679"/>
    </source>
</evidence>
<dbReference type="PROSITE" id="PS51186">
    <property type="entry name" value="GNAT"/>
    <property type="match status" value="1"/>
</dbReference>
<dbReference type="InterPro" id="IPR039949">
    <property type="entry name" value="NAA40"/>
</dbReference>
<evidence type="ECO:0000256" key="8">
    <source>
        <dbReference type="ARBA" id="ARBA00023242"/>
    </source>
</evidence>
<evidence type="ECO:0000256" key="12">
    <source>
        <dbReference type="SAM" id="MobiDB-lite"/>
    </source>
</evidence>
<dbReference type="AlphaFoldDB" id="A0A7S0F708"/>
<comment type="catalytic activity">
    <reaction evidence="10">
        <text>N-terminal L-seryl-[histone H2A] + acetyl-CoA = N-terminal N(alpha)-acetyl-L-seryl-[histone H2A] + CoA + H(+)</text>
        <dbReference type="Rhea" id="RHEA:50600"/>
        <dbReference type="Rhea" id="RHEA-COMP:12742"/>
        <dbReference type="Rhea" id="RHEA-COMP:12744"/>
        <dbReference type="ChEBI" id="CHEBI:15378"/>
        <dbReference type="ChEBI" id="CHEBI:57287"/>
        <dbReference type="ChEBI" id="CHEBI:57288"/>
        <dbReference type="ChEBI" id="CHEBI:64738"/>
        <dbReference type="ChEBI" id="CHEBI:83690"/>
        <dbReference type="EC" id="2.3.1.257"/>
    </reaction>
</comment>
<comment type="similarity">
    <text evidence="3">Belongs to the acetyltransferase family. NAA40 subfamily.</text>
</comment>
<evidence type="ECO:0000256" key="11">
    <source>
        <dbReference type="ARBA" id="ARBA00049524"/>
    </source>
</evidence>
<evidence type="ECO:0000256" key="5">
    <source>
        <dbReference type="ARBA" id="ARBA00015043"/>
    </source>
</evidence>
<evidence type="ECO:0000256" key="2">
    <source>
        <dbReference type="ARBA" id="ARBA00004496"/>
    </source>
</evidence>
<dbReference type="EC" id="2.3.1.257" evidence="4"/>
<evidence type="ECO:0000259" key="13">
    <source>
        <dbReference type="PROSITE" id="PS51186"/>
    </source>
</evidence>
<evidence type="ECO:0000256" key="3">
    <source>
        <dbReference type="ARBA" id="ARBA00008870"/>
    </source>
</evidence>
<evidence type="ECO:0000256" key="6">
    <source>
        <dbReference type="ARBA" id="ARBA00022490"/>
    </source>
</evidence>
<feature type="region of interest" description="Disordered" evidence="12">
    <location>
        <begin position="174"/>
        <end position="206"/>
    </location>
</feature>
<dbReference type="InterPro" id="IPR016181">
    <property type="entry name" value="Acyl_CoA_acyltransferase"/>
</dbReference>
<dbReference type="PANTHER" id="PTHR20531">
    <property type="entry name" value="N-ALPHA-ACETYLTRANSFERASE 40"/>
    <property type="match status" value="1"/>
</dbReference>
<gene>
    <name evidence="14" type="ORF">CAUS1442_LOCUS14522</name>
</gene>
<evidence type="ECO:0000313" key="14">
    <source>
        <dbReference type="EMBL" id="CAD8342387.1"/>
    </source>
</evidence>
<feature type="domain" description="N-acetyltransferase" evidence="13">
    <location>
        <begin position="160"/>
        <end position="309"/>
    </location>
</feature>
<evidence type="ECO:0000256" key="4">
    <source>
        <dbReference type="ARBA" id="ARBA00012950"/>
    </source>
</evidence>